<keyword evidence="14" id="KW-1185">Reference proteome</keyword>
<dbReference type="InterPro" id="IPR014042">
    <property type="entry name" value="Glutathione_synthase_a-hlx"/>
</dbReference>
<comment type="caution">
    <text evidence="13">The sequence shown here is derived from an EMBL/GenBank/DDBJ whole genome shotgun (WGS) entry which is preliminary data.</text>
</comment>
<accession>A0A9W7T1Q3</accession>
<evidence type="ECO:0000256" key="2">
    <source>
        <dbReference type="ARBA" id="ARBA00010385"/>
    </source>
</evidence>
<dbReference type="EC" id="6.3.2.3" evidence="9"/>
<proteinExistence type="inferred from homology"/>
<dbReference type="SUPFAM" id="SSF52440">
    <property type="entry name" value="PreATP-grasp domain"/>
    <property type="match status" value="1"/>
</dbReference>
<dbReference type="Pfam" id="PF03199">
    <property type="entry name" value="GSH_synthase"/>
    <property type="match status" value="1"/>
</dbReference>
<sequence length="403" mass="45340">MTTQYRSAEPPDLSPPAERTHGLTEDELIQIIQAIHDYQIVHGNQIKLLFHATEAKVPSIGYNVSVIPTRFSRHCFDHAVKLQPVMNELYMRVAADETWLSKVLAPLLEHDNFLSTLWDIYKQVKAAGIEQDMICGIFRCDYMLHGESHADAELKQVEVNTTCLAGCCHASHVGRLHHHLLQVRGADTSDLAYKPANIDNVVSCLAQAHRLYVSPTPTVPQTTTPSCILMPVQIRNVNTTDERPIEYALWEQGVPCYRCDWPDILAHTRLTPSRQLMYRPCLDSTREFEVSVIYFRAGFEPFEYVRFPYGKETRLRLEMSRSIKAPDFLTHLSTLKVVQQALNDAGTLEAFLPDSTVDSCVNSSVTVQTSATSCVCVCVASGRPPRFGRPKQIVVGNNKRAQC</sequence>
<dbReference type="InterPro" id="IPR016185">
    <property type="entry name" value="PreATP-grasp_dom_sf"/>
</dbReference>
<keyword evidence="5 9" id="KW-0479">Metal-binding</keyword>
<evidence type="ECO:0000256" key="7">
    <source>
        <dbReference type="ARBA" id="ARBA00022840"/>
    </source>
</evidence>
<evidence type="ECO:0000313" key="13">
    <source>
        <dbReference type="EMBL" id="KAH9845892.1"/>
    </source>
</evidence>
<keyword evidence="3 9" id="KW-0436">Ligase</keyword>
<evidence type="ECO:0000256" key="6">
    <source>
        <dbReference type="ARBA" id="ARBA00022741"/>
    </source>
</evidence>
<protein>
    <recommendedName>
        <fullName evidence="9">Glutathione synthetase</fullName>
        <shortName evidence="9">GSH-S</shortName>
        <ecNumber evidence="9">6.3.2.3</ecNumber>
    </recommendedName>
</protein>
<evidence type="ECO:0000313" key="14">
    <source>
        <dbReference type="Proteomes" id="UP001138500"/>
    </source>
</evidence>
<reference evidence="13 14" key="2">
    <citation type="journal article" date="2021" name="Curr. Genet.">
        <title>Genetic response to nitrogen starvation in the aggressive Eucalyptus foliar pathogen Teratosphaeria destructans.</title>
        <authorList>
            <person name="Havenga M."/>
            <person name="Wingfield B.D."/>
            <person name="Wingfield M.J."/>
            <person name="Dreyer L.L."/>
            <person name="Roets F."/>
            <person name="Aylward J."/>
        </authorList>
    </citation>
    <scope>NUCLEOTIDE SEQUENCE [LARGE SCALE GENOMIC DNA]</scope>
    <source>
        <strain evidence="13">CMW44962</strain>
    </source>
</reference>
<name>A0A9W7T1Q3_9PEZI</name>
<comment type="similarity">
    <text evidence="2 9">Belongs to the eukaryotic GSH synthase family.</text>
</comment>
<dbReference type="InterPro" id="IPR037013">
    <property type="entry name" value="GSH-S_sub-bd_sf"/>
</dbReference>
<feature type="binding site" evidence="10">
    <location>
        <position position="336"/>
    </location>
    <ligand>
        <name>ATP</name>
        <dbReference type="ChEBI" id="CHEBI:30616"/>
    </ligand>
</feature>
<comment type="catalytic activity">
    <reaction evidence="9">
        <text>gamma-L-glutamyl-L-cysteine + glycine + ATP = glutathione + ADP + phosphate + H(+)</text>
        <dbReference type="Rhea" id="RHEA:13557"/>
        <dbReference type="ChEBI" id="CHEBI:15378"/>
        <dbReference type="ChEBI" id="CHEBI:30616"/>
        <dbReference type="ChEBI" id="CHEBI:43474"/>
        <dbReference type="ChEBI" id="CHEBI:57305"/>
        <dbReference type="ChEBI" id="CHEBI:57925"/>
        <dbReference type="ChEBI" id="CHEBI:58173"/>
        <dbReference type="ChEBI" id="CHEBI:456216"/>
        <dbReference type="EC" id="6.3.2.3"/>
    </reaction>
</comment>
<dbReference type="GO" id="GO:0005524">
    <property type="term" value="F:ATP binding"/>
    <property type="evidence" value="ECO:0007669"/>
    <property type="project" value="UniProtKB-UniRule"/>
</dbReference>
<dbReference type="EMBL" id="RIBY02000001">
    <property type="protein sequence ID" value="KAH9845892.1"/>
    <property type="molecule type" value="Genomic_DNA"/>
</dbReference>
<evidence type="ECO:0000256" key="5">
    <source>
        <dbReference type="ARBA" id="ARBA00022723"/>
    </source>
</evidence>
<keyword evidence="6 9" id="KW-0547">Nucleotide-binding</keyword>
<evidence type="ECO:0000256" key="4">
    <source>
        <dbReference type="ARBA" id="ARBA00022684"/>
    </source>
</evidence>
<feature type="domain" description="Glutathione synthase substrate-binding" evidence="12">
    <location>
        <begin position="227"/>
        <end position="333"/>
    </location>
</feature>
<dbReference type="SUPFAM" id="SSF56059">
    <property type="entry name" value="Glutathione synthetase ATP-binding domain-like"/>
    <property type="match status" value="1"/>
</dbReference>
<dbReference type="Gene3D" id="3.40.50.1760">
    <property type="entry name" value="Glutathione synthase, substrate-binding domain superfamily, eukaryotic"/>
    <property type="match status" value="1"/>
</dbReference>
<dbReference type="AlphaFoldDB" id="A0A9W7T1Q3"/>
<dbReference type="Pfam" id="PF03917">
    <property type="entry name" value="GSH_synth_ATP"/>
    <property type="match status" value="1"/>
</dbReference>
<dbReference type="GO" id="GO:0004363">
    <property type="term" value="F:glutathione synthase activity"/>
    <property type="evidence" value="ECO:0007669"/>
    <property type="project" value="UniProtKB-UniRule"/>
</dbReference>
<comment type="cofactor">
    <cofactor evidence="9">
        <name>Mg(2+)</name>
        <dbReference type="ChEBI" id="CHEBI:18420"/>
    </cofactor>
    <text evidence="9">Binds 1 Mg(2+) ion per subunit.</text>
</comment>
<reference evidence="13 14" key="1">
    <citation type="journal article" date="2018" name="IMA Fungus">
        <title>IMA Genome-F 10: Nine draft genome sequences of Claviceps purpurea s.lat., including C. arundinis, C. humidiphila, and C. cf. spartinae, pseudomolecules for the pitch canker pathogen Fusarium circinatum, draft genome of Davidsoniella eucalypti, Grosmannia galeiformis, Quambalaria eucalypti, and Teratosphaeria destructans.</title>
        <authorList>
            <person name="Wingfield B.D."/>
            <person name="Liu M."/>
            <person name="Nguyen H.D."/>
            <person name="Lane F.A."/>
            <person name="Morgan S.W."/>
            <person name="De Vos L."/>
            <person name="Wilken P.M."/>
            <person name="Duong T.A."/>
            <person name="Aylward J."/>
            <person name="Coetzee M.P."/>
            <person name="Dadej K."/>
            <person name="De Beer Z.W."/>
            <person name="Findlay W."/>
            <person name="Havenga M."/>
            <person name="Kolarik M."/>
            <person name="Menzies J.G."/>
            <person name="Naidoo K."/>
            <person name="Pochopski O."/>
            <person name="Shoukouhi P."/>
            <person name="Santana Q.C."/>
            <person name="Seifert K.A."/>
            <person name="Soal N."/>
            <person name="Steenkamp E.T."/>
            <person name="Tatham C.T."/>
            <person name="van der Nest M.A."/>
            <person name="Wingfield M.J."/>
        </authorList>
    </citation>
    <scope>NUCLEOTIDE SEQUENCE [LARGE SCALE GENOMIC DNA]</scope>
    <source>
        <strain evidence="13">CMW44962</strain>
    </source>
</reference>
<evidence type="ECO:0000256" key="10">
    <source>
        <dbReference type="PIRSR" id="PIRSR001558-1"/>
    </source>
</evidence>
<dbReference type="GO" id="GO:0005829">
    <property type="term" value="C:cytosol"/>
    <property type="evidence" value="ECO:0007669"/>
    <property type="project" value="TreeGrafter"/>
</dbReference>
<gene>
    <name evidence="13" type="ORF">Tdes44962_MAKER00102</name>
</gene>
<dbReference type="InterPro" id="IPR005615">
    <property type="entry name" value="Glutathione_synthase"/>
</dbReference>
<dbReference type="PIRSF" id="PIRSF001558">
    <property type="entry name" value="GSHase"/>
    <property type="match status" value="1"/>
</dbReference>
<dbReference type="PANTHER" id="PTHR11130:SF0">
    <property type="entry name" value="GLUTATHIONE SYNTHETASE"/>
    <property type="match status" value="1"/>
</dbReference>
<evidence type="ECO:0000256" key="11">
    <source>
        <dbReference type="SAM" id="MobiDB-lite"/>
    </source>
</evidence>
<dbReference type="GO" id="GO:0000287">
    <property type="term" value="F:magnesium ion binding"/>
    <property type="evidence" value="ECO:0007669"/>
    <property type="project" value="UniProtKB-UniRule"/>
</dbReference>
<keyword evidence="4 9" id="KW-0317">Glutathione biosynthesis</keyword>
<dbReference type="Gene3D" id="1.10.1080.10">
    <property type="entry name" value="Glutathione Synthetase, Chain A, domain 3"/>
    <property type="match status" value="1"/>
</dbReference>
<comment type="pathway">
    <text evidence="1 9">Sulfur metabolism; glutathione biosynthesis; glutathione from L-cysteine and L-glutamate: step 2/2.</text>
</comment>
<evidence type="ECO:0000256" key="3">
    <source>
        <dbReference type="ARBA" id="ARBA00022598"/>
    </source>
</evidence>
<dbReference type="Proteomes" id="UP001138500">
    <property type="component" value="Unassembled WGS sequence"/>
</dbReference>
<keyword evidence="8 9" id="KW-0460">Magnesium</keyword>
<evidence type="ECO:0000256" key="1">
    <source>
        <dbReference type="ARBA" id="ARBA00004965"/>
    </source>
</evidence>
<evidence type="ECO:0000259" key="12">
    <source>
        <dbReference type="Pfam" id="PF03199"/>
    </source>
</evidence>
<dbReference type="OrthoDB" id="2020073at2759"/>
<dbReference type="GO" id="GO:0043295">
    <property type="term" value="F:glutathione binding"/>
    <property type="evidence" value="ECO:0007669"/>
    <property type="project" value="UniProtKB-UniRule"/>
</dbReference>
<keyword evidence="7 9" id="KW-0067">ATP-binding</keyword>
<dbReference type="PANTHER" id="PTHR11130">
    <property type="entry name" value="GLUTATHIONE SYNTHETASE"/>
    <property type="match status" value="1"/>
</dbReference>
<dbReference type="InterPro" id="IPR004887">
    <property type="entry name" value="GSH_synth_subst-bd"/>
</dbReference>
<feature type="region of interest" description="Disordered" evidence="11">
    <location>
        <begin position="1"/>
        <end position="20"/>
    </location>
</feature>
<evidence type="ECO:0000256" key="8">
    <source>
        <dbReference type="ARBA" id="ARBA00022842"/>
    </source>
</evidence>
<evidence type="ECO:0000256" key="9">
    <source>
        <dbReference type="PIRNR" id="PIRNR001558"/>
    </source>
</evidence>
<organism evidence="13 14">
    <name type="scientific">Teratosphaeria destructans</name>
    <dbReference type="NCBI Taxonomy" id="418781"/>
    <lineage>
        <taxon>Eukaryota</taxon>
        <taxon>Fungi</taxon>
        <taxon>Dikarya</taxon>
        <taxon>Ascomycota</taxon>
        <taxon>Pezizomycotina</taxon>
        <taxon>Dothideomycetes</taxon>
        <taxon>Dothideomycetidae</taxon>
        <taxon>Mycosphaerellales</taxon>
        <taxon>Teratosphaeriaceae</taxon>
        <taxon>Teratosphaeria</taxon>
    </lineage>
</organism>